<evidence type="ECO:0000313" key="6">
    <source>
        <dbReference type="EMBL" id="TCZ80143.1"/>
    </source>
</evidence>
<reference evidence="6 7" key="1">
    <citation type="submission" date="2019-03" db="EMBL/GenBank/DDBJ databases">
        <authorList>
            <person name="Kim M.K.M."/>
        </authorList>
    </citation>
    <scope>NUCLEOTIDE SEQUENCE [LARGE SCALE GENOMIC DNA]</scope>
    <source>
        <strain evidence="6 7">18JY21-1</strain>
    </source>
</reference>
<dbReference type="Pfam" id="PF00293">
    <property type="entry name" value="NUDIX"/>
    <property type="match status" value="1"/>
</dbReference>
<keyword evidence="2 4" id="KW-0378">Hydrolase</keyword>
<gene>
    <name evidence="6" type="ORF">E0485_04655</name>
</gene>
<name>A0A4R4EKW1_9BACL</name>
<dbReference type="InterPro" id="IPR020476">
    <property type="entry name" value="Nudix_hydrolase"/>
</dbReference>
<dbReference type="PANTHER" id="PTHR43222:SF2">
    <property type="entry name" value="NUDIX HYDROLASE 23, CHLOROPLASTIC"/>
    <property type="match status" value="1"/>
</dbReference>
<sequence length="177" mass="20519">MLKYNICFVRRNNEILLLNRNKPSWMGAWNGVGGKLEEGETPREAIFREVFEETGLNPPTMSFKGFVTWDVDDRYMGGMYLYLAELDTGISYNTPIKIEEGILDWKPIEWIMHPENIGVASHLPNYLPFLLEDEGCFNHHFLFRQGKLIGFISKPVQAAYENYQGDLIQHFQEIAVI</sequence>
<dbReference type="AlphaFoldDB" id="A0A4R4EKW1"/>
<dbReference type="SUPFAM" id="SSF55811">
    <property type="entry name" value="Nudix"/>
    <property type="match status" value="1"/>
</dbReference>
<dbReference type="GO" id="GO:0016787">
    <property type="term" value="F:hydrolase activity"/>
    <property type="evidence" value="ECO:0007669"/>
    <property type="project" value="UniProtKB-KW"/>
</dbReference>
<comment type="similarity">
    <text evidence="4">Belongs to the Nudix hydrolase family.</text>
</comment>
<accession>A0A4R4EKW1</accession>
<dbReference type="InterPro" id="IPR020084">
    <property type="entry name" value="NUDIX_hydrolase_CS"/>
</dbReference>
<dbReference type="PROSITE" id="PS51462">
    <property type="entry name" value="NUDIX"/>
    <property type="match status" value="1"/>
</dbReference>
<organism evidence="6 7">
    <name type="scientific">Paenibacillus albiflavus</name>
    <dbReference type="NCBI Taxonomy" id="2545760"/>
    <lineage>
        <taxon>Bacteria</taxon>
        <taxon>Bacillati</taxon>
        <taxon>Bacillota</taxon>
        <taxon>Bacilli</taxon>
        <taxon>Bacillales</taxon>
        <taxon>Paenibacillaceae</taxon>
        <taxon>Paenibacillus</taxon>
    </lineage>
</organism>
<evidence type="ECO:0000256" key="2">
    <source>
        <dbReference type="ARBA" id="ARBA00022801"/>
    </source>
</evidence>
<dbReference type="OrthoDB" id="9804563at2"/>
<dbReference type="RefSeq" id="WP_132416790.1">
    <property type="nucleotide sequence ID" value="NZ_SKFG01000002.1"/>
</dbReference>
<dbReference type="CDD" id="cd18886">
    <property type="entry name" value="NUDIX_MutT_Nudt1"/>
    <property type="match status" value="1"/>
</dbReference>
<evidence type="ECO:0000256" key="1">
    <source>
        <dbReference type="ARBA" id="ARBA00001946"/>
    </source>
</evidence>
<dbReference type="PROSITE" id="PS00893">
    <property type="entry name" value="NUDIX_BOX"/>
    <property type="match status" value="1"/>
</dbReference>
<dbReference type="InterPro" id="IPR015797">
    <property type="entry name" value="NUDIX_hydrolase-like_dom_sf"/>
</dbReference>
<evidence type="ECO:0000256" key="4">
    <source>
        <dbReference type="RuleBase" id="RU003476"/>
    </source>
</evidence>
<keyword evidence="7" id="KW-1185">Reference proteome</keyword>
<protein>
    <submittedName>
        <fullName evidence="6">8-oxo-dGTP diphosphatase</fullName>
    </submittedName>
</protein>
<evidence type="ECO:0000259" key="5">
    <source>
        <dbReference type="PROSITE" id="PS51462"/>
    </source>
</evidence>
<dbReference type="PRINTS" id="PR00502">
    <property type="entry name" value="NUDIXFAMILY"/>
</dbReference>
<dbReference type="EMBL" id="SKFG01000002">
    <property type="protein sequence ID" value="TCZ80143.1"/>
    <property type="molecule type" value="Genomic_DNA"/>
</dbReference>
<dbReference type="Proteomes" id="UP000295418">
    <property type="component" value="Unassembled WGS sequence"/>
</dbReference>
<comment type="caution">
    <text evidence="6">The sequence shown here is derived from an EMBL/GenBank/DDBJ whole genome shotgun (WGS) entry which is preliminary data.</text>
</comment>
<dbReference type="Gene3D" id="3.90.79.10">
    <property type="entry name" value="Nucleoside Triphosphate Pyrophosphohydrolase"/>
    <property type="match status" value="1"/>
</dbReference>
<evidence type="ECO:0000256" key="3">
    <source>
        <dbReference type="ARBA" id="ARBA00022842"/>
    </source>
</evidence>
<dbReference type="InterPro" id="IPR000086">
    <property type="entry name" value="NUDIX_hydrolase_dom"/>
</dbReference>
<feature type="domain" description="Nudix hydrolase" evidence="5">
    <location>
        <begin position="1"/>
        <end position="132"/>
    </location>
</feature>
<proteinExistence type="inferred from homology"/>
<keyword evidence="3" id="KW-0460">Magnesium</keyword>
<dbReference type="PANTHER" id="PTHR43222">
    <property type="entry name" value="NUDIX HYDROLASE 23"/>
    <property type="match status" value="1"/>
</dbReference>
<evidence type="ECO:0000313" key="7">
    <source>
        <dbReference type="Proteomes" id="UP000295418"/>
    </source>
</evidence>
<comment type="cofactor">
    <cofactor evidence="1">
        <name>Mg(2+)</name>
        <dbReference type="ChEBI" id="CHEBI:18420"/>
    </cofactor>
</comment>